<protein>
    <submittedName>
        <fullName evidence="1">Uncharacterized protein</fullName>
    </submittedName>
</protein>
<dbReference type="Proteomes" id="UP000325273">
    <property type="component" value="Unassembled WGS sequence"/>
</dbReference>
<reference evidence="1 2" key="1">
    <citation type="submission" date="2019-08" db="EMBL/GenBank/DDBJ databases">
        <title>Paraburkholderia sp. DCY113.</title>
        <authorList>
            <person name="Kang J."/>
        </authorList>
    </citation>
    <scope>NUCLEOTIDE SEQUENCE [LARGE SCALE GENOMIC DNA]</scope>
    <source>
        <strain evidence="1 2">DCY113</strain>
    </source>
</reference>
<dbReference type="EMBL" id="VTUZ01000051">
    <property type="protein sequence ID" value="KAA0999034.1"/>
    <property type="molecule type" value="Genomic_DNA"/>
</dbReference>
<comment type="caution">
    <text evidence="1">The sequence shown here is derived from an EMBL/GenBank/DDBJ whole genome shotgun (WGS) entry which is preliminary data.</text>
</comment>
<sequence length="62" mass="6965">MTDDQVNLEELEESRRWCALQETRAEGGVPVVPAVPVRIPQGAPKQWIREARKWLGAGGRII</sequence>
<accession>A0A5B0G6K1</accession>
<evidence type="ECO:0000313" key="2">
    <source>
        <dbReference type="Proteomes" id="UP000325273"/>
    </source>
</evidence>
<name>A0A5B0G6K1_9BURK</name>
<evidence type="ECO:0000313" key="1">
    <source>
        <dbReference type="EMBL" id="KAA0999034.1"/>
    </source>
</evidence>
<proteinExistence type="predicted"/>
<dbReference type="AlphaFoldDB" id="A0A5B0G6K1"/>
<organism evidence="1 2">
    <name type="scientific">Paraburkholderia panacisoli</name>
    <dbReference type="NCBI Taxonomy" id="2603818"/>
    <lineage>
        <taxon>Bacteria</taxon>
        <taxon>Pseudomonadati</taxon>
        <taxon>Pseudomonadota</taxon>
        <taxon>Betaproteobacteria</taxon>
        <taxon>Burkholderiales</taxon>
        <taxon>Burkholderiaceae</taxon>
        <taxon>Paraburkholderia</taxon>
    </lineage>
</organism>
<gene>
    <name evidence="1" type="ORF">FVF58_42725</name>
</gene>
<keyword evidence="2" id="KW-1185">Reference proteome</keyword>